<dbReference type="AlphaFoldDB" id="A0A8J4X3F1"/>
<dbReference type="EMBL" id="LUCH01000233">
    <property type="protein sequence ID" value="KAF5405712.1"/>
    <property type="molecule type" value="Genomic_DNA"/>
</dbReference>
<gene>
    <name evidence="2" type="ORF">PHET_00794</name>
</gene>
<organism evidence="2 3">
    <name type="scientific">Paragonimus heterotremus</name>
    <dbReference type="NCBI Taxonomy" id="100268"/>
    <lineage>
        <taxon>Eukaryota</taxon>
        <taxon>Metazoa</taxon>
        <taxon>Spiralia</taxon>
        <taxon>Lophotrochozoa</taxon>
        <taxon>Platyhelminthes</taxon>
        <taxon>Trematoda</taxon>
        <taxon>Digenea</taxon>
        <taxon>Plagiorchiida</taxon>
        <taxon>Troglotremata</taxon>
        <taxon>Troglotrematidae</taxon>
        <taxon>Paragonimus</taxon>
    </lineage>
</organism>
<feature type="chain" id="PRO_5035304862" evidence="1">
    <location>
        <begin position="23"/>
        <end position="79"/>
    </location>
</feature>
<name>A0A8J4X3F1_9TREM</name>
<feature type="signal peptide" evidence="1">
    <location>
        <begin position="1"/>
        <end position="22"/>
    </location>
</feature>
<evidence type="ECO:0000256" key="1">
    <source>
        <dbReference type="SAM" id="SignalP"/>
    </source>
</evidence>
<comment type="caution">
    <text evidence="2">The sequence shown here is derived from an EMBL/GenBank/DDBJ whole genome shotgun (WGS) entry which is preliminary data.</text>
</comment>
<sequence length="79" mass="9378">MLIFWNLVFVCAVMVLINDAKVKEVSSLPYTEFKRTRLSTHHPFRWINMEPERVIAVLDEVDPDHMDVKFSKRILADFK</sequence>
<dbReference type="Proteomes" id="UP000748531">
    <property type="component" value="Unassembled WGS sequence"/>
</dbReference>
<evidence type="ECO:0000313" key="3">
    <source>
        <dbReference type="Proteomes" id="UP000748531"/>
    </source>
</evidence>
<reference evidence="2" key="1">
    <citation type="submission" date="2019-05" db="EMBL/GenBank/DDBJ databases">
        <title>Annotation for the trematode Paragonimus heterotremus.</title>
        <authorList>
            <person name="Choi Y.-J."/>
        </authorList>
    </citation>
    <scope>NUCLEOTIDE SEQUENCE</scope>
    <source>
        <strain evidence="2">LC</strain>
    </source>
</reference>
<accession>A0A8J4X3F1</accession>
<proteinExistence type="predicted"/>
<keyword evidence="3" id="KW-1185">Reference proteome</keyword>
<keyword evidence="1" id="KW-0732">Signal</keyword>
<protein>
    <submittedName>
        <fullName evidence="2">Uncharacterized protein</fullName>
    </submittedName>
</protein>
<evidence type="ECO:0000313" key="2">
    <source>
        <dbReference type="EMBL" id="KAF5405712.1"/>
    </source>
</evidence>